<dbReference type="PROSITE" id="PS51462">
    <property type="entry name" value="NUDIX"/>
    <property type="match status" value="1"/>
</dbReference>
<evidence type="ECO:0000256" key="2">
    <source>
        <dbReference type="ARBA" id="ARBA00005582"/>
    </source>
</evidence>
<dbReference type="InterPro" id="IPR020476">
    <property type="entry name" value="Nudix_hydrolase"/>
</dbReference>
<dbReference type="PROSITE" id="PS00893">
    <property type="entry name" value="NUDIX_BOX"/>
    <property type="match status" value="1"/>
</dbReference>
<evidence type="ECO:0000256" key="3">
    <source>
        <dbReference type="ARBA" id="ARBA00022801"/>
    </source>
</evidence>
<sequence>MMGDIPAVCQRRGYGSDMHDIVLVGVVDARGRLLMQERDEHAPIDPDRWSLPGGGIEPGETPSAAAVRELAEETGLTGLPLTLLATRVLPCEVDGGEDRVSVFAVATDATDDDVVCGEGRQMVFVDRDAVPGLDLTHVTRDVLALVLAAHP</sequence>
<dbReference type="PRINTS" id="PR00502">
    <property type="entry name" value="NUDIXFAMILY"/>
</dbReference>
<name>A0A4Q5J5Z5_9ACTN</name>
<protein>
    <submittedName>
        <fullName evidence="6">NUDIX domain-containing protein</fullName>
    </submittedName>
</protein>
<keyword evidence="3 4" id="KW-0378">Hydrolase</keyword>
<feature type="domain" description="Nudix hydrolase" evidence="5">
    <location>
        <begin position="17"/>
        <end position="149"/>
    </location>
</feature>
<dbReference type="SUPFAM" id="SSF55811">
    <property type="entry name" value="Nudix"/>
    <property type="match status" value="1"/>
</dbReference>
<dbReference type="Pfam" id="PF00293">
    <property type="entry name" value="NUDIX"/>
    <property type="match status" value="1"/>
</dbReference>
<dbReference type="PANTHER" id="PTHR43046">
    <property type="entry name" value="GDP-MANNOSE MANNOSYL HYDROLASE"/>
    <property type="match status" value="1"/>
</dbReference>
<organism evidence="6 7">
    <name type="scientific">Nocardioides iriomotensis</name>
    <dbReference type="NCBI Taxonomy" id="715784"/>
    <lineage>
        <taxon>Bacteria</taxon>
        <taxon>Bacillati</taxon>
        <taxon>Actinomycetota</taxon>
        <taxon>Actinomycetes</taxon>
        <taxon>Propionibacteriales</taxon>
        <taxon>Nocardioidaceae</taxon>
        <taxon>Nocardioides</taxon>
    </lineage>
</organism>
<evidence type="ECO:0000256" key="1">
    <source>
        <dbReference type="ARBA" id="ARBA00001946"/>
    </source>
</evidence>
<evidence type="ECO:0000313" key="7">
    <source>
        <dbReference type="Proteomes" id="UP000291189"/>
    </source>
</evidence>
<dbReference type="InterPro" id="IPR000086">
    <property type="entry name" value="NUDIX_hydrolase_dom"/>
</dbReference>
<dbReference type="Gene3D" id="3.90.79.10">
    <property type="entry name" value="Nucleoside Triphosphate Pyrophosphohydrolase"/>
    <property type="match status" value="1"/>
</dbReference>
<dbReference type="PANTHER" id="PTHR43046:SF14">
    <property type="entry name" value="MUTT_NUDIX FAMILY PROTEIN"/>
    <property type="match status" value="1"/>
</dbReference>
<gene>
    <name evidence="6" type="ORF">ETU37_09120</name>
</gene>
<comment type="similarity">
    <text evidence="2 4">Belongs to the Nudix hydrolase family.</text>
</comment>
<reference evidence="6 7" key="1">
    <citation type="submission" date="2019-01" db="EMBL/GenBank/DDBJ databases">
        <title>Nocardioides guangzhouensis sp. nov., an actinobacterium isolated from soil.</title>
        <authorList>
            <person name="Fu Y."/>
            <person name="Cai Y."/>
            <person name="Lin Z."/>
            <person name="Chen P."/>
        </authorList>
    </citation>
    <scope>NUCLEOTIDE SEQUENCE [LARGE SCALE GENOMIC DNA]</scope>
    <source>
        <strain evidence="6 7">NBRC 105384</strain>
    </source>
</reference>
<dbReference type="OrthoDB" id="161692at2"/>
<dbReference type="InterPro" id="IPR020084">
    <property type="entry name" value="NUDIX_hydrolase_CS"/>
</dbReference>
<dbReference type="GO" id="GO:0016787">
    <property type="term" value="F:hydrolase activity"/>
    <property type="evidence" value="ECO:0007669"/>
    <property type="project" value="UniProtKB-KW"/>
</dbReference>
<comment type="caution">
    <text evidence="6">The sequence shown here is derived from an EMBL/GenBank/DDBJ whole genome shotgun (WGS) entry which is preliminary data.</text>
</comment>
<keyword evidence="7" id="KW-1185">Reference proteome</keyword>
<dbReference type="Proteomes" id="UP000291189">
    <property type="component" value="Unassembled WGS sequence"/>
</dbReference>
<dbReference type="InterPro" id="IPR015797">
    <property type="entry name" value="NUDIX_hydrolase-like_dom_sf"/>
</dbReference>
<dbReference type="EMBL" id="SDPU01000020">
    <property type="protein sequence ID" value="RYU13071.1"/>
    <property type="molecule type" value="Genomic_DNA"/>
</dbReference>
<proteinExistence type="inferred from homology"/>
<evidence type="ECO:0000259" key="5">
    <source>
        <dbReference type="PROSITE" id="PS51462"/>
    </source>
</evidence>
<evidence type="ECO:0000256" key="4">
    <source>
        <dbReference type="RuleBase" id="RU003476"/>
    </source>
</evidence>
<dbReference type="AlphaFoldDB" id="A0A4Q5J5Z5"/>
<accession>A0A4Q5J5Z5</accession>
<comment type="cofactor">
    <cofactor evidence="1">
        <name>Mg(2+)</name>
        <dbReference type="ChEBI" id="CHEBI:18420"/>
    </cofactor>
</comment>
<evidence type="ECO:0000313" key="6">
    <source>
        <dbReference type="EMBL" id="RYU13071.1"/>
    </source>
</evidence>